<sequence length="59" mass="6102">MACSVCNSKAGYQAGFAGRGSPMPCSFCGASGKQIRETKDGKVIVIECAHCEGKGTCRN</sequence>
<protein>
    <submittedName>
        <fullName evidence="1">Uncharacterized protein</fullName>
    </submittedName>
</protein>
<evidence type="ECO:0000313" key="2">
    <source>
        <dbReference type="Proteomes" id="UP000319619"/>
    </source>
</evidence>
<name>A0A532UZK8_UNCL8</name>
<evidence type="ECO:0000313" key="1">
    <source>
        <dbReference type="EMBL" id="TKJ40395.1"/>
    </source>
</evidence>
<dbReference type="Proteomes" id="UP000319619">
    <property type="component" value="Unassembled WGS sequence"/>
</dbReference>
<accession>A0A532UZK8</accession>
<dbReference type="EMBL" id="NJBN01000005">
    <property type="protein sequence ID" value="TKJ40395.1"/>
    <property type="molecule type" value="Genomic_DNA"/>
</dbReference>
<organism evidence="1 2">
    <name type="scientific">candidate division LCP-89 bacterium B3_LCP</name>
    <dbReference type="NCBI Taxonomy" id="2012998"/>
    <lineage>
        <taxon>Bacteria</taxon>
        <taxon>Pseudomonadati</taxon>
        <taxon>Bacteria division LCP-89</taxon>
    </lineage>
</organism>
<reference evidence="1 2" key="1">
    <citation type="submission" date="2017-06" db="EMBL/GenBank/DDBJ databases">
        <title>Novel microbial phyla capable of carbon fixation and sulfur reduction in deep-sea sediments.</title>
        <authorList>
            <person name="Huang J."/>
            <person name="Baker B."/>
            <person name="Wang Y."/>
        </authorList>
    </citation>
    <scope>NUCLEOTIDE SEQUENCE [LARGE SCALE GENOMIC DNA]</scope>
    <source>
        <strain evidence="1">B3_LCP</strain>
    </source>
</reference>
<dbReference type="AlphaFoldDB" id="A0A532UZK8"/>
<proteinExistence type="predicted"/>
<comment type="caution">
    <text evidence="1">The sequence shown here is derived from an EMBL/GenBank/DDBJ whole genome shotgun (WGS) entry which is preliminary data.</text>
</comment>
<gene>
    <name evidence="1" type="ORF">CEE37_08725</name>
</gene>